<dbReference type="EMBL" id="UGXK01000001">
    <property type="protein sequence ID" value="SUG73760.1"/>
    <property type="molecule type" value="Genomic_DNA"/>
</dbReference>
<gene>
    <name evidence="1" type="ORF">NCTC5798_05049</name>
</gene>
<proteinExistence type="predicted"/>
<reference evidence="1 2" key="1">
    <citation type="submission" date="2018-06" db="EMBL/GenBank/DDBJ databases">
        <authorList>
            <consortium name="Pathogen Informatics"/>
            <person name="Doyle S."/>
        </authorList>
    </citation>
    <scope>NUCLEOTIDE SEQUENCE [LARGE SCALE GENOMIC DNA]</scope>
    <source>
        <strain evidence="1 2">NCTC5798</strain>
    </source>
</reference>
<organism evidence="1 2">
    <name type="scientific">Salmonella enterica I</name>
    <dbReference type="NCBI Taxonomy" id="59201"/>
    <lineage>
        <taxon>Bacteria</taxon>
        <taxon>Pseudomonadati</taxon>
        <taxon>Pseudomonadota</taxon>
        <taxon>Gammaproteobacteria</taxon>
        <taxon>Enterobacterales</taxon>
        <taxon>Enterobacteriaceae</taxon>
        <taxon>Salmonella</taxon>
    </lineage>
</organism>
<sequence>MADTAGVSDSSEFLIPKGIQRFHFSGGARFVHGGAMLQEVCVPVLQVKALQKTAAEKQPQRRPVDIVKHHPLIKLVNNIDKVSLLQTDPVGELFEREP</sequence>
<evidence type="ECO:0000313" key="2">
    <source>
        <dbReference type="Proteomes" id="UP000255534"/>
    </source>
</evidence>
<dbReference type="AlphaFoldDB" id="A0A379UZR6"/>
<accession>A0A379UZR6</accession>
<dbReference type="Pfam" id="PF08665">
    <property type="entry name" value="PglZ"/>
    <property type="match status" value="1"/>
</dbReference>
<dbReference type="Proteomes" id="UP000255534">
    <property type="component" value="Unassembled WGS sequence"/>
</dbReference>
<name>A0A379UZR6_SALET</name>
<protein>
    <submittedName>
        <fullName evidence="1">Alkaline phosphatase</fullName>
    </submittedName>
</protein>
<evidence type="ECO:0000313" key="1">
    <source>
        <dbReference type="EMBL" id="SUG73760.1"/>
    </source>
</evidence>